<reference evidence="2" key="1">
    <citation type="submission" date="2018-05" db="EMBL/GenBank/DDBJ databases">
        <authorList>
            <person name="Lanie J.A."/>
            <person name="Ng W.-L."/>
            <person name="Kazmierczak K.M."/>
            <person name="Andrzejewski T.M."/>
            <person name="Davidsen T.M."/>
            <person name="Wayne K.J."/>
            <person name="Tettelin H."/>
            <person name="Glass J.I."/>
            <person name="Rusch D."/>
            <person name="Podicherti R."/>
            <person name="Tsui H.-C.T."/>
            <person name="Winkler M.E."/>
        </authorList>
    </citation>
    <scope>NUCLEOTIDE SEQUENCE</scope>
</reference>
<sequence>MKALGNHVDRFYAPRHSVSRATLLLTHSAGYTEAEASNLTTRHRREP</sequence>
<evidence type="ECO:0000256" key="1">
    <source>
        <dbReference type="SAM" id="MobiDB-lite"/>
    </source>
</evidence>
<gene>
    <name evidence="2" type="ORF">METZ01_LOCUS43732</name>
</gene>
<dbReference type="EMBL" id="UINC01001930">
    <property type="protein sequence ID" value="SUZ90878.1"/>
    <property type="molecule type" value="Genomic_DNA"/>
</dbReference>
<evidence type="ECO:0000313" key="2">
    <source>
        <dbReference type="EMBL" id="SUZ90878.1"/>
    </source>
</evidence>
<dbReference type="AlphaFoldDB" id="A0A381RIT4"/>
<feature type="region of interest" description="Disordered" evidence="1">
    <location>
        <begin position="27"/>
        <end position="47"/>
    </location>
</feature>
<protein>
    <submittedName>
        <fullName evidence="2">Uncharacterized protein</fullName>
    </submittedName>
</protein>
<organism evidence="2">
    <name type="scientific">marine metagenome</name>
    <dbReference type="NCBI Taxonomy" id="408172"/>
    <lineage>
        <taxon>unclassified sequences</taxon>
        <taxon>metagenomes</taxon>
        <taxon>ecological metagenomes</taxon>
    </lineage>
</organism>
<proteinExistence type="predicted"/>
<name>A0A381RIT4_9ZZZZ</name>
<accession>A0A381RIT4</accession>